<dbReference type="PANTHER" id="PTHR43133">
    <property type="entry name" value="RNA POLYMERASE ECF-TYPE SIGMA FACTO"/>
    <property type="match status" value="1"/>
</dbReference>
<accession>A0A316EWU4</accession>
<dbReference type="PANTHER" id="PTHR43133:SF46">
    <property type="entry name" value="RNA POLYMERASE SIGMA-70 FACTOR ECF SUBFAMILY"/>
    <property type="match status" value="1"/>
</dbReference>
<dbReference type="SUPFAM" id="SSF88946">
    <property type="entry name" value="Sigma2 domain of RNA polymerase sigma factors"/>
    <property type="match status" value="1"/>
</dbReference>
<dbReference type="InterPro" id="IPR014284">
    <property type="entry name" value="RNA_pol_sigma-70_dom"/>
</dbReference>
<keyword evidence="2" id="KW-0805">Transcription regulation</keyword>
<sequence length="198" mass="23435">MNQNFISDNELISLMNEDNALAFEVLYHRYWKKLFVTAVNKTQDQDLAQEITQEIFVDLWERRASLKITNVSAYLNAAIRFKVISAYKSQLETQIEYLEIPDNSTNDSLELKDFEKSLASAVSLLPQKTKEIFQMSRFEQKSVKEISAKLQIPERTVEYHITQSLRFLRLHLQDYFLSISFFMSKIALYYFENILYKK</sequence>
<evidence type="ECO:0000259" key="5">
    <source>
        <dbReference type="Pfam" id="PF08281"/>
    </source>
</evidence>
<evidence type="ECO:0000256" key="4">
    <source>
        <dbReference type="ARBA" id="ARBA00023163"/>
    </source>
</evidence>
<dbReference type="NCBIfam" id="TIGR02937">
    <property type="entry name" value="sigma70-ECF"/>
    <property type="match status" value="1"/>
</dbReference>
<comment type="similarity">
    <text evidence="1">Belongs to the sigma-70 factor family. ECF subfamily.</text>
</comment>
<dbReference type="Pfam" id="PF08281">
    <property type="entry name" value="Sigma70_r4_2"/>
    <property type="match status" value="1"/>
</dbReference>
<dbReference type="InterPro" id="IPR013249">
    <property type="entry name" value="RNA_pol_sigma70_r4_t2"/>
</dbReference>
<dbReference type="InterPro" id="IPR036388">
    <property type="entry name" value="WH-like_DNA-bd_sf"/>
</dbReference>
<dbReference type="GO" id="GO:0006352">
    <property type="term" value="P:DNA-templated transcription initiation"/>
    <property type="evidence" value="ECO:0007669"/>
    <property type="project" value="InterPro"/>
</dbReference>
<dbReference type="Gene3D" id="1.10.1740.10">
    <property type="match status" value="1"/>
</dbReference>
<keyword evidence="7" id="KW-1185">Reference proteome</keyword>
<evidence type="ECO:0000256" key="1">
    <source>
        <dbReference type="ARBA" id="ARBA00010641"/>
    </source>
</evidence>
<proteinExistence type="inferred from homology"/>
<dbReference type="RefSeq" id="WP_109742295.1">
    <property type="nucleotide sequence ID" value="NZ_QGGO01000006.1"/>
</dbReference>
<dbReference type="InterPro" id="IPR013324">
    <property type="entry name" value="RNA_pol_sigma_r3/r4-like"/>
</dbReference>
<protein>
    <submittedName>
        <fullName evidence="6">RNA polymerase sigma-70 factor (ECF subfamily)</fullName>
    </submittedName>
</protein>
<dbReference type="OrthoDB" id="679904at2"/>
<gene>
    <name evidence="6" type="ORF">LV89_01542</name>
</gene>
<name>A0A316EWU4_9BACT</name>
<dbReference type="InterPro" id="IPR039425">
    <property type="entry name" value="RNA_pol_sigma-70-like"/>
</dbReference>
<organism evidence="6 7">
    <name type="scientific">Arcicella aurantiaca</name>
    <dbReference type="NCBI Taxonomy" id="591202"/>
    <lineage>
        <taxon>Bacteria</taxon>
        <taxon>Pseudomonadati</taxon>
        <taxon>Bacteroidota</taxon>
        <taxon>Cytophagia</taxon>
        <taxon>Cytophagales</taxon>
        <taxon>Flectobacillaceae</taxon>
        <taxon>Arcicella</taxon>
    </lineage>
</organism>
<dbReference type="Gene3D" id="1.10.10.10">
    <property type="entry name" value="Winged helix-like DNA-binding domain superfamily/Winged helix DNA-binding domain"/>
    <property type="match status" value="1"/>
</dbReference>
<dbReference type="GO" id="GO:0016987">
    <property type="term" value="F:sigma factor activity"/>
    <property type="evidence" value="ECO:0007669"/>
    <property type="project" value="UniProtKB-KW"/>
</dbReference>
<reference evidence="6 7" key="1">
    <citation type="submission" date="2018-05" db="EMBL/GenBank/DDBJ databases">
        <title>Genomic Encyclopedia of Archaeal and Bacterial Type Strains, Phase II (KMG-II): from individual species to whole genera.</title>
        <authorList>
            <person name="Goeker M."/>
        </authorList>
    </citation>
    <scope>NUCLEOTIDE SEQUENCE [LARGE SCALE GENOMIC DNA]</scope>
    <source>
        <strain evidence="6 7">DSM 22214</strain>
    </source>
</reference>
<dbReference type="GO" id="GO:0003677">
    <property type="term" value="F:DNA binding"/>
    <property type="evidence" value="ECO:0007669"/>
    <property type="project" value="InterPro"/>
</dbReference>
<evidence type="ECO:0000313" key="6">
    <source>
        <dbReference type="EMBL" id="PWK27651.1"/>
    </source>
</evidence>
<keyword evidence="4" id="KW-0804">Transcription</keyword>
<dbReference type="InterPro" id="IPR013325">
    <property type="entry name" value="RNA_pol_sigma_r2"/>
</dbReference>
<comment type="caution">
    <text evidence="6">The sequence shown here is derived from an EMBL/GenBank/DDBJ whole genome shotgun (WGS) entry which is preliminary data.</text>
</comment>
<feature type="domain" description="RNA polymerase sigma factor 70 region 4 type 2" evidence="5">
    <location>
        <begin position="117"/>
        <end position="168"/>
    </location>
</feature>
<dbReference type="AlphaFoldDB" id="A0A316EWU4"/>
<evidence type="ECO:0000256" key="3">
    <source>
        <dbReference type="ARBA" id="ARBA00023082"/>
    </source>
</evidence>
<dbReference type="EMBL" id="QGGO01000006">
    <property type="protein sequence ID" value="PWK27651.1"/>
    <property type="molecule type" value="Genomic_DNA"/>
</dbReference>
<keyword evidence="3" id="KW-0731">Sigma factor</keyword>
<dbReference type="Proteomes" id="UP000245489">
    <property type="component" value="Unassembled WGS sequence"/>
</dbReference>
<evidence type="ECO:0000256" key="2">
    <source>
        <dbReference type="ARBA" id="ARBA00023015"/>
    </source>
</evidence>
<dbReference type="SUPFAM" id="SSF88659">
    <property type="entry name" value="Sigma3 and sigma4 domains of RNA polymerase sigma factors"/>
    <property type="match status" value="1"/>
</dbReference>
<evidence type="ECO:0000313" key="7">
    <source>
        <dbReference type="Proteomes" id="UP000245489"/>
    </source>
</evidence>